<proteinExistence type="predicted"/>
<dbReference type="Proteomes" id="UP000789595">
    <property type="component" value="Unassembled WGS sequence"/>
</dbReference>
<evidence type="ECO:0000313" key="7">
    <source>
        <dbReference type="EMBL" id="CAE0702828.1"/>
    </source>
</evidence>
<dbReference type="PROSITE" id="PS50865">
    <property type="entry name" value="ZF_MYND_2"/>
    <property type="match status" value="1"/>
</dbReference>
<protein>
    <recommendedName>
        <fullName evidence="6">MYND-type domain-containing protein</fullName>
    </recommendedName>
</protein>
<evidence type="ECO:0000313" key="9">
    <source>
        <dbReference type="Proteomes" id="UP000789595"/>
    </source>
</evidence>
<evidence type="ECO:0000256" key="3">
    <source>
        <dbReference type="ARBA" id="ARBA00022833"/>
    </source>
</evidence>
<feature type="region of interest" description="Disordered" evidence="5">
    <location>
        <begin position="263"/>
        <end position="284"/>
    </location>
</feature>
<keyword evidence="9" id="KW-1185">Reference proteome</keyword>
<dbReference type="GO" id="GO:0008270">
    <property type="term" value="F:zinc ion binding"/>
    <property type="evidence" value="ECO:0007669"/>
    <property type="project" value="UniProtKB-KW"/>
</dbReference>
<reference evidence="7" key="1">
    <citation type="submission" date="2021-01" db="EMBL/GenBank/DDBJ databases">
        <authorList>
            <person name="Corre E."/>
            <person name="Pelletier E."/>
            <person name="Niang G."/>
            <person name="Scheremetjew M."/>
            <person name="Finn R."/>
            <person name="Kale V."/>
            <person name="Holt S."/>
            <person name="Cochrane G."/>
            <person name="Meng A."/>
            <person name="Brown T."/>
            <person name="Cohen L."/>
        </authorList>
    </citation>
    <scope>NUCLEOTIDE SEQUENCE</scope>
    <source>
        <strain evidence="7">CCMP1756</strain>
    </source>
</reference>
<dbReference type="SUPFAM" id="SSF144232">
    <property type="entry name" value="HIT/MYND zinc finger-like"/>
    <property type="match status" value="1"/>
</dbReference>
<evidence type="ECO:0000256" key="4">
    <source>
        <dbReference type="PROSITE-ProRule" id="PRU00134"/>
    </source>
</evidence>
<gene>
    <name evidence="7" type="ORF">PCAL00307_LOCUS18273</name>
    <name evidence="8" type="ORF">PECAL_1P20880</name>
</gene>
<feature type="domain" description="MYND-type" evidence="6">
    <location>
        <begin position="11"/>
        <end position="62"/>
    </location>
</feature>
<keyword evidence="1" id="KW-0479">Metal-binding</keyword>
<reference evidence="8" key="2">
    <citation type="submission" date="2021-11" db="EMBL/GenBank/DDBJ databases">
        <authorList>
            <consortium name="Genoscope - CEA"/>
            <person name="William W."/>
        </authorList>
    </citation>
    <scope>NUCLEOTIDE SEQUENCE</scope>
</reference>
<dbReference type="AlphaFoldDB" id="A0A7S4A433"/>
<evidence type="ECO:0000259" key="6">
    <source>
        <dbReference type="PROSITE" id="PS50865"/>
    </source>
</evidence>
<evidence type="ECO:0000256" key="5">
    <source>
        <dbReference type="SAM" id="MobiDB-lite"/>
    </source>
</evidence>
<dbReference type="OrthoDB" id="57654at2759"/>
<dbReference type="EMBL" id="CAKKNE010000001">
    <property type="protein sequence ID" value="CAH0365639.1"/>
    <property type="molecule type" value="Genomic_DNA"/>
</dbReference>
<name>A0A7S4A433_9STRA</name>
<keyword evidence="2 4" id="KW-0863">Zinc-finger</keyword>
<keyword evidence="3" id="KW-0862">Zinc</keyword>
<evidence type="ECO:0000256" key="2">
    <source>
        <dbReference type="ARBA" id="ARBA00022771"/>
    </source>
</evidence>
<sequence length="284" mass="31392">MNNQGWPNERCEACGLRAKLNMGAGANAPLYIRLRPCARCKEVRYCNRECQRKDWPRHRKNCVVPGDKPPPPMDSDLRVAVQGQIKQRGCYIMARASKADLKDDDIIQLHTIGFHEHDAPELAIPRLPHRLLQRAGGLLAYVRNEKPVDQPLKEGEKVSVNGLHFTASHVKGQRLKDANFLGLVAVRAYYALKQSDGLVRCIELTLESEDDMTDELSGAMARAEAAAKPSADVADAEKRAHARIQAQNAVDASKEMAALKLQEQMDAVDREGAPTVSEAEAAKI</sequence>
<organism evidence="7">
    <name type="scientific">Pelagomonas calceolata</name>
    <dbReference type="NCBI Taxonomy" id="35677"/>
    <lineage>
        <taxon>Eukaryota</taxon>
        <taxon>Sar</taxon>
        <taxon>Stramenopiles</taxon>
        <taxon>Ochrophyta</taxon>
        <taxon>Pelagophyceae</taxon>
        <taxon>Pelagomonadales</taxon>
        <taxon>Pelagomonadaceae</taxon>
        <taxon>Pelagomonas</taxon>
    </lineage>
</organism>
<dbReference type="InterPro" id="IPR002893">
    <property type="entry name" value="Znf_MYND"/>
</dbReference>
<accession>A0A7S4A433</accession>
<dbReference type="Pfam" id="PF01753">
    <property type="entry name" value="zf-MYND"/>
    <property type="match status" value="1"/>
</dbReference>
<evidence type="ECO:0000256" key="1">
    <source>
        <dbReference type="ARBA" id="ARBA00022723"/>
    </source>
</evidence>
<dbReference type="EMBL" id="HBIW01021189">
    <property type="protein sequence ID" value="CAE0702828.1"/>
    <property type="molecule type" value="Transcribed_RNA"/>
</dbReference>
<evidence type="ECO:0000313" key="8">
    <source>
        <dbReference type="EMBL" id="CAH0365639.1"/>
    </source>
</evidence>
<dbReference type="Gene3D" id="6.10.140.2220">
    <property type="match status" value="1"/>
</dbReference>